<feature type="binding site" evidence="9">
    <location>
        <position position="202"/>
    </location>
    <ligand>
        <name>1-deoxy-D-xylulose 5-phosphate</name>
        <dbReference type="ChEBI" id="CHEBI:57792"/>
    </ligand>
</feature>
<dbReference type="PANTHER" id="PTHR30525">
    <property type="entry name" value="1-DEOXY-D-XYLULOSE 5-PHOSPHATE REDUCTOISOMERASE"/>
    <property type="match status" value="1"/>
</dbReference>
<dbReference type="KEGG" id="had:CDV25_03195"/>
<dbReference type="RefSeq" id="WP_108910740.1">
    <property type="nucleotide sequence ID" value="NZ_CP021886.1"/>
</dbReference>
<evidence type="ECO:0000256" key="7">
    <source>
        <dbReference type="ARBA" id="ARBA00023229"/>
    </source>
</evidence>
<dbReference type="NCBIfam" id="TIGR00243">
    <property type="entry name" value="Dxr"/>
    <property type="match status" value="1"/>
</dbReference>
<feature type="binding site" evidence="9">
    <location>
        <position position="31"/>
    </location>
    <ligand>
        <name>NADPH</name>
        <dbReference type="ChEBI" id="CHEBI:57783"/>
    </ligand>
</feature>
<proteinExistence type="inferred from homology"/>
<feature type="domain" description="1-deoxy-D-xylulose 5-phosphate reductoisomerase C-terminal" evidence="11">
    <location>
        <begin position="130"/>
        <end position="214"/>
    </location>
</feature>
<dbReference type="PANTHER" id="PTHR30525:SF0">
    <property type="entry name" value="1-DEOXY-D-XYLULOSE 5-PHOSPHATE REDUCTOISOMERASE, CHLOROPLASTIC"/>
    <property type="match status" value="1"/>
</dbReference>
<dbReference type="GO" id="GO:0030145">
    <property type="term" value="F:manganese ion binding"/>
    <property type="evidence" value="ECO:0007669"/>
    <property type="project" value="TreeGrafter"/>
</dbReference>
<feature type="binding site" evidence="9">
    <location>
        <position position="190"/>
    </location>
    <ligand>
        <name>NADPH</name>
        <dbReference type="ChEBI" id="CHEBI:57783"/>
    </ligand>
</feature>
<keyword evidence="7 9" id="KW-0414">Isoprene biosynthesis</keyword>
<dbReference type="InterPro" id="IPR013644">
    <property type="entry name" value="DXP_reductoisomerase_C"/>
</dbReference>
<feature type="binding site" evidence="9">
    <location>
        <position position="8"/>
    </location>
    <ligand>
        <name>NADPH</name>
        <dbReference type="ChEBI" id="CHEBI:57783"/>
    </ligand>
</feature>
<dbReference type="EMBL" id="CP021886">
    <property type="protein sequence ID" value="AWI33877.1"/>
    <property type="molecule type" value="Genomic_DNA"/>
</dbReference>
<dbReference type="SUPFAM" id="SSF69055">
    <property type="entry name" value="1-deoxy-D-xylulose-5-phosphate reductoisomerase, C-terminal domain"/>
    <property type="match status" value="1"/>
</dbReference>
<comment type="catalytic activity">
    <reaction evidence="8">
        <text>2-C-methyl-D-erythritol 4-phosphate + NADP(+) = 1-deoxy-D-xylulose 5-phosphate + NADPH + H(+)</text>
        <dbReference type="Rhea" id="RHEA:13717"/>
        <dbReference type="ChEBI" id="CHEBI:15378"/>
        <dbReference type="ChEBI" id="CHEBI:57783"/>
        <dbReference type="ChEBI" id="CHEBI:57792"/>
        <dbReference type="ChEBI" id="CHEBI:58262"/>
        <dbReference type="ChEBI" id="CHEBI:58349"/>
        <dbReference type="EC" id="1.1.1.267"/>
    </reaction>
    <physiologicalReaction direction="right-to-left" evidence="8">
        <dbReference type="Rhea" id="RHEA:13719"/>
    </physiologicalReaction>
</comment>
<evidence type="ECO:0000256" key="5">
    <source>
        <dbReference type="ARBA" id="ARBA00023002"/>
    </source>
</evidence>
<evidence type="ECO:0000256" key="9">
    <source>
        <dbReference type="HAMAP-Rule" id="MF_00183"/>
    </source>
</evidence>
<dbReference type="SUPFAM" id="SSF55347">
    <property type="entry name" value="Glyceraldehyde-3-phosphate dehydrogenase-like, C-terminal domain"/>
    <property type="match status" value="1"/>
</dbReference>
<comment type="similarity">
    <text evidence="2 9">Belongs to the DXR family.</text>
</comment>
<feature type="binding site" evidence="9">
    <location>
        <position position="116"/>
    </location>
    <ligand>
        <name>NADPH</name>
        <dbReference type="ChEBI" id="CHEBI:57783"/>
    </ligand>
</feature>
<dbReference type="PIRSF" id="PIRSF006205">
    <property type="entry name" value="Dxp_reductismrs"/>
    <property type="match status" value="1"/>
</dbReference>
<organism evidence="13 14">
    <name type="scientific">Helicobacter apodemus</name>
    <dbReference type="NCBI Taxonomy" id="135569"/>
    <lineage>
        <taxon>Bacteria</taxon>
        <taxon>Pseudomonadati</taxon>
        <taxon>Campylobacterota</taxon>
        <taxon>Epsilonproteobacteria</taxon>
        <taxon>Campylobacterales</taxon>
        <taxon>Helicobacteraceae</taxon>
        <taxon>Helicobacter</taxon>
    </lineage>
</organism>
<feature type="binding site" evidence="9">
    <location>
        <position position="136"/>
    </location>
    <ligand>
        <name>Mn(2+)</name>
        <dbReference type="ChEBI" id="CHEBI:29035"/>
    </ligand>
</feature>
<evidence type="ECO:0000256" key="6">
    <source>
        <dbReference type="ARBA" id="ARBA00023211"/>
    </source>
</evidence>
<feature type="binding site" evidence="9">
    <location>
        <position position="114"/>
    </location>
    <ligand>
        <name>NADPH</name>
        <dbReference type="ChEBI" id="CHEBI:57783"/>
    </ligand>
</feature>
<feature type="binding site" evidence="9">
    <location>
        <position position="115"/>
    </location>
    <ligand>
        <name>1-deoxy-D-xylulose 5-phosphate</name>
        <dbReference type="ChEBI" id="CHEBI:57792"/>
    </ligand>
</feature>
<feature type="binding site" evidence="9">
    <location>
        <position position="135"/>
    </location>
    <ligand>
        <name>1-deoxy-D-xylulose 5-phosphate</name>
        <dbReference type="ChEBI" id="CHEBI:57792"/>
    </ligand>
</feature>
<dbReference type="Pfam" id="PF08436">
    <property type="entry name" value="DXP_redisom_C"/>
    <property type="match status" value="1"/>
</dbReference>
<sequence>MILLGSSGSIGINTLEIARKFHLEVETLGVGYNIALLNQQILEFNPKNIIIASEADTAKITSSFKGKIYCGEGGILEAIKDSKSNLVINALVGFLGLSPTLYAIKSNKIVALANKESLVVGGEFIDTSKIIPIDSEHFALNYLMNFNPTMRPFKNLYITASGGALRDTPLHLLKKQDVQLALQHPNWQMGKKITIDSSTMANKLFEVLEAFWLFKSKNIDAFIEKNSHIHALVEFWDGSIVAHFANCNMQLPIAYALCFGLKLGEEFLNNFSTKPLITPLKIHSTPYCLQPIDTNRYPLWGFKDLLLENPKLGVIFNAANEIAVEAFLNNKITFGGIEAMVKTSLKNFLKVRYSTPQELLEFDKEIRDFTEKLIN</sequence>
<dbReference type="Gene3D" id="3.40.50.720">
    <property type="entry name" value="NAD(P)-binding Rossmann-like Domain"/>
    <property type="match status" value="1"/>
</dbReference>
<feature type="binding site" evidence="9">
    <location>
        <position position="136"/>
    </location>
    <ligand>
        <name>1-deoxy-D-xylulose 5-phosphate</name>
        <dbReference type="ChEBI" id="CHEBI:57792"/>
    </ligand>
</feature>
<evidence type="ECO:0000256" key="2">
    <source>
        <dbReference type="ARBA" id="ARBA00006825"/>
    </source>
</evidence>
<feature type="binding site" evidence="9">
    <location>
        <position position="184"/>
    </location>
    <ligand>
        <name>1-deoxy-D-xylulose 5-phosphate</name>
        <dbReference type="ChEBI" id="CHEBI:57792"/>
    </ligand>
</feature>
<feature type="binding site" evidence="9">
    <location>
        <position position="10"/>
    </location>
    <ligand>
        <name>NADPH</name>
        <dbReference type="ChEBI" id="CHEBI:57783"/>
    </ligand>
</feature>
<feature type="binding site" evidence="9">
    <location>
        <position position="206"/>
    </location>
    <ligand>
        <name>1-deoxy-D-xylulose 5-phosphate</name>
        <dbReference type="ChEBI" id="CHEBI:57792"/>
    </ligand>
</feature>
<comment type="caution">
    <text evidence="9">Lacks conserved residue(s) required for the propagation of feature annotation.</text>
</comment>
<dbReference type="EC" id="1.1.1.267" evidence="9"/>
<feature type="binding site" evidence="9">
    <location>
        <position position="203"/>
    </location>
    <ligand>
        <name>1-deoxy-D-xylulose 5-phosphate</name>
        <dbReference type="ChEBI" id="CHEBI:57792"/>
    </ligand>
</feature>
<keyword evidence="6 9" id="KW-0464">Manganese</keyword>
<dbReference type="GO" id="GO:0030604">
    <property type="term" value="F:1-deoxy-D-xylulose-5-phosphate reductoisomerase activity"/>
    <property type="evidence" value="ECO:0007669"/>
    <property type="project" value="UniProtKB-UniRule"/>
</dbReference>
<dbReference type="Pfam" id="PF02670">
    <property type="entry name" value="DXP_reductoisom"/>
    <property type="match status" value="1"/>
</dbReference>
<comment type="pathway">
    <text evidence="1 9">Isoprenoid biosynthesis; isopentenyl diphosphate biosynthesis via DXP pathway; isopentenyl diphosphate from 1-deoxy-D-xylulose 5-phosphate: step 1/6.</text>
</comment>
<dbReference type="SUPFAM" id="SSF51735">
    <property type="entry name" value="NAD(P)-binding Rossmann-fold domains"/>
    <property type="match status" value="1"/>
</dbReference>
<dbReference type="UniPathway" id="UPA00056">
    <property type="reaction ID" value="UER00092"/>
</dbReference>
<dbReference type="InterPro" id="IPR013512">
    <property type="entry name" value="DXP_reductoisomerase_N"/>
</dbReference>
<dbReference type="InterPro" id="IPR036169">
    <property type="entry name" value="DXPR_C_sf"/>
</dbReference>
<feature type="binding site" evidence="9">
    <location>
        <position position="197"/>
    </location>
    <ligand>
        <name>1-deoxy-D-xylulose 5-phosphate</name>
        <dbReference type="ChEBI" id="CHEBI:57792"/>
    </ligand>
</feature>
<keyword evidence="5 9" id="KW-0560">Oxidoreductase</keyword>
<dbReference type="GO" id="GO:0051484">
    <property type="term" value="P:isopentenyl diphosphate biosynthetic process, methylerythritol 4-phosphate pathway involved in terpenoid biosynthetic process"/>
    <property type="evidence" value="ECO:0007669"/>
    <property type="project" value="TreeGrafter"/>
</dbReference>
<feature type="binding site" evidence="9">
    <location>
        <position position="134"/>
    </location>
    <ligand>
        <name>Mn(2+)</name>
        <dbReference type="ChEBI" id="CHEBI:29035"/>
    </ligand>
</feature>
<accession>A0A2U8FDG2</accession>
<keyword evidence="3 9" id="KW-0479">Metal-binding</keyword>
<evidence type="ECO:0000259" key="12">
    <source>
        <dbReference type="Pfam" id="PF13288"/>
    </source>
</evidence>
<keyword evidence="9" id="KW-0460">Magnesium</keyword>
<feature type="binding site" evidence="9">
    <location>
        <position position="9"/>
    </location>
    <ligand>
        <name>NADPH</name>
        <dbReference type="ChEBI" id="CHEBI:57783"/>
    </ligand>
</feature>
<reference evidence="13 14" key="1">
    <citation type="submission" date="2017-06" db="EMBL/GenBank/DDBJ databases">
        <title>Complete genome of Helicobacter apodemus.</title>
        <authorList>
            <person name="Cho S."/>
        </authorList>
    </citation>
    <scope>NUCLEOTIDE SEQUENCE [LARGE SCALE GENOMIC DNA]</scope>
    <source>
        <strain evidence="14">SNUVETPUB-15-01</strain>
    </source>
</reference>
<evidence type="ECO:0000256" key="1">
    <source>
        <dbReference type="ARBA" id="ARBA00005094"/>
    </source>
</evidence>
<comment type="cofactor">
    <cofactor evidence="9">
        <name>Mg(2+)</name>
        <dbReference type="ChEBI" id="CHEBI:18420"/>
    </cofactor>
    <cofactor evidence="9">
        <name>Mn(2+)</name>
        <dbReference type="ChEBI" id="CHEBI:29035"/>
    </cofactor>
</comment>
<dbReference type="Proteomes" id="UP000244890">
    <property type="component" value="Chromosome"/>
</dbReference>
<protein>
    <recommendedName>
        <fullName evidence="9">1-deoxy-D-xylulose 5-phosphate reductoisomerase</fullName>
        <shortName evidence="9">DXP reductoisomerase</shortName>
        <ecNumber evidence="9">1.1.1.267</ecNumber>
    </recommendedName>
    <alternativeName>
        <fullName evidence="9">1-deoxyxylulose-5-phosphate reductoisomerase</fullName>
    </alternativeName>
    <alternativeName>
        <fullName evidence="9">2-C-methyl-D-erythritol 4-phosphate synthase</fullName>
    </alternativeName>
</protein>
<dbReference type="Gene3D" id="1.10.1740.10">
    <property type="match status" value="1"/>
</dbReference>
<evidence type="ECO:0000259" key="11">
    <source>
        <dbReference type="Pfam" id="PF08436"/>
    </source>
</evidence>
<feature type="binding site" evidence="9">
    <location>
        <position position="206"/>
    </location>
    <ligand>
        <name>Mn(2+)</name>
        <dbReference type="ChEBI" id="CHEBI:29035"/>
    </ligand>
</feature>
<feature type="domain" description="DXP reductoisomerase C-terminal" evidence="12">
    <location>
        <begin position="246"/>
        <end position="368"/>
    </location>
</feature>
<comment type="function">
    <text evidence="9">Catalyzes the NADPH-dependent rearrangement and reduction of 1-deoxy-D-xylulose-5-phosphate (DXP) to 2-C-methyl-D-erythritol 4-phosphate (MEP).</text>
</comment>
<dbReference type="InterPro" id="IPR036291">
    <property type="entry name" value="NAD(P)-bd_dom_sf"/>
</dbReference>
<dbReference type="InterPro" id="IPR003821">
    <property type="entry name" value="DXP_reductoisomerase"/>
</dbReference>
<dbReference type="OrthoDB" id="9806546at2"/>
<keyword evidence="4 9" id="KW-0521">NADP</keyword>
<evidence type="ECO:0000313" key="14">
    <source>
        <dbReference type="Proteomes" id="UP000244890"/>
    </source>
</evidence>
<gene>
    <name evidence="9" type="primary">dxr</name>
    <name evidence="13" type="ORF">CDV25_03195</name>
</gene>
<evidence type="ECO:0000256" key="3">
    <source>
        <dbReference type="ARBA" id="ARBA00022723"/>
    </source>
</evidence>
<evidence type="ECO:0000313" key="13">
    <source>
        <dbReference type="EMBL" id="AWI33877.1"/>
    </source>
</evidence>
<dbReference type="InterPro" id="IPR026877">
    <property type="entry name" value="DXPR_C"/>
</dbReference>
<feature type="domain" description="1-deoxy-D-xylulose 5-phosphate reductoisomerase N-terminal" evidence="10">
    <location>
        <begin position="1"/>
        <end position="122"/>
    </location>
</feature>
<evidence type="ECO:0000256" key="4">
    <source>
        <dbReference type="ARBA" id="ARBA00022857"/>
    </source>
</evidence>
<dbReference type="AlphaFoldDB" id="A0A2U8FDG2"/>
<keyword evidence="13" id="KW-0413">Isomerase</keyword>
<dbReference type="Pfam" id="PF13288">
    <property type="entry name" value="DXPR_C"/>
    <property type="match status" value="1"/>
</dbReference>
<name>A0A2U8FDG2_9HELI</name>
<evidence type="ECO:0000259" key="10">
    <source>
        <dbReference type="Pfam" id="PF02670"/>
    </source>
</evidence>
<evidence type="ECO:0000256" key="8">
    <source>
        <dbReference type="ARBA" id="ARBA00048543"/>
    </source>
</evidence>
<dbReference type="GO" id="GO:0016853">
    <property type="term" value="F:isomerase activity"/>
    <property type="evidence" value="ECO:0007669"/>
    <property type="project" value="UniProtKB-KW"/>
</dbReference>
<feature type="binding site" evidence="9">
    <location>
        <position position="33"/>
    </location>
    <ligand>
        <name>NADPH</name>
        <dbReference type="ChEBI" id="CHEBI:57783"/>
    </ligand>
</feature>
<feature type="binding site" evidence="9">
    <location>
        <position position="161"/>
    </location>
    <ligand>
        <name>1-deoxy-D-xylulose 5-phosphate</name>
        <dbReference type="ChEBI" id="CHEBI:57792"/>
    </ligand>
</feature>
<dbReference type="HAMAP" id="MF_00183">
    <property type="entry name" value="DXP_reductoisom"/>
    <property type="match status" value="1"/>
</dbReference>
<dbReference type="GO" id="GO:0070402">
    <property type="term" value="F:NADPH binding"/>
    <property type="evidence" value="ECO:0007669"/>
    <property type="project" value="InterPro"/>
</dbReference>